<organism evidence="8 9">
    <name type="scientific">Trichophyton equinum (strain ATCC MYA-4606 / CBS 127.97)</name>
    <name type="common">Horse ringworm fungus</name>
    <dbReference type="NCBI Taxonomy" id="559882"/>
    <lineage>
        <taxon>Eukaryota</taxon>
        <taxon>Fungi</taxon>
        <taxon>Dikarya</taxon>
        <taxon>Ascomycota</taxon>
        <taxon>Pezizomycotina</taxon>
        <taxon>Eurotiomycetes</taxon>
        <taxon>Eurotiomycetidae</taxon>
        <taxon>Onygenales</taxon>
        <taxon>Arthrodermataceae</taxon>
        <taxon>Trichophyton</taxon>
    </lineage>
</organism>
<dbReference type="InterPro" id="IPR045179">
    <property type="entry name" value="YgfZ/GcvT"/>
</dbReference>
<gene>
    <name evidence="8" type="ORF">TEQG_06523</name>
</gene>
<dbReference type="HOGENOM" id="CLU_007884_7_0_1"/>
<keyword evidence="3" id="KW-0496">Mitochondrion</keyword>
<dbReference type="Gene3D" id="3.30.1360.120">
    <property type="entry name" value="Probable tRNA modification gtpase trme, domain 1"/>
    <property type="match status" value="1"/>
</dbReference>
<dbReference type="Gene3D" id="2.40.30.160">
    <property type="match status" value="1"/>
</dbReference>
<feature type="compositionally biased region" description="Basic residues" evidence="6">
    <location>
        <begin position="26"/>
        <end position="35"/>
    </location>
</feature>
<keyword evidence="2" id="KW-0809">Transit peptide</keyword>
<dbReference type="PANTHER" id="PTHR22602">
    <property type="entry name" value="TRANSFERASE CAF17, MITOCHONDRIAL-RELATED"/>
    <property type="match status" value="1"/>
</dbReference>
<proteinExistence type="inferred from homology"/>
<feature type="region of interest" description="Disordered" evidence="6">
    <location>
        <begin position="26"/>
        <end position="48"/>
    </location>
</feature>
<evidence type="ECO:0000256" key="2">
    <source>
        <dbReference type="ARBA" id="ARBA00022946"/>
    </source>
</evidence>
<dbReference type="SUPFAM" id="SSF103025">
    <property type="entry name" value="Folate-binding domain"/>
    <property type="match status" value="1"/>
</dbReference>
<dbReference type="GO" id="GO:0016226">
    <property type="term" value="P:iron-sulfur cluster assembly"/>
    <property type="evidence" value="ECO:0007669"/>
    <property type="project" value="TreeGrafter"/>
</dbReference>
<dbReference type="Pfam" id="PF25455">
    <property type="entry name" value="Beta-barrel_CAF17_C"/>
    <property type="match status" value="1"/>
</dbReference>
<evidence type="ECO:0000259" key="7">
    <source>
        <dbReference type="Pfam" id="PF25455"/>
    </source>
</evidence>
<dbReference type="PANTHER" id="PTHR22602:SF0">
    <property type="entry name" value="TRANSFERASE CAF17, MITOCHONDRIAL-RELATED"/>
    <property type="match status" value="1"/>
</dbReference>
<dbReference type="Proteomes" id="UP000009169">
    <property type="component" value="Unassembled WGS sequence"/>
</dbReference>
<accession>F2Q0A9</accession>
<evidence type="ECO:0000313" key="9">
    <source>
        <dbReference type="Proteomes" id="UP000009169"/>
    </source>
</evidence>
<evidence type="ECO:0000256" key="4">
    <source>
        <dbReference type="ARBA" id="ARBA00093447"/>
    </source>
</evidence>
<evidence type="ECO:0000256" key="3">
    <source>
        <dbReference type="ARBA" id="ARBA00023128"/>
    </source>
</evidence>
<dbReference type="InterPro" id="IPR017703">
    <property type="entry name" value="YgfZ/GCV_T_CS"/>
</dbReference>
<feature type="domain" description="CAF17 C-terminal" evidence="7">
    <location>
        <begin position="262"/>
        <end position="342"/>
    </location>
</feature>
<name>F2Q0A9_TRIEC</name>
<dbReference type="AlphaFoldDB" id="F2Q0A9"/>
<evidence type="ECO:0000256" key="1">
    <source>
        <dbReference type="ARBA" id="ARBA00004305"/>
    </source>
</evidence>
<dbReference type="EMBL" id="DS995762">
    <property type="protein sequence ID" value="EGE07609.1"/>
    <property type="molecule type" value="Genomic_DNA"/>
</dbReference>
<evidence type="ECO:0000256" key="6">
    <source>
        <dbReference type="SAM" id="MobiDB-lite"/>
    </source>
</evidence>
<dbReference type="NCBIfam" id="TIGR03317">
    <property type="entry name" value="ygfZ_signature"/>
    <property type="match status" value="1"/>
</dbReference>
<dbReference type="GO" id="GO:0005759">
    <property type="term" value="C:mitochondrial matrix"/>
    <property type="evidence" value="ECO:0007669"/>
    <property type="project" value="UniProtKB-SubCell"/>
</dbReference>
<keyword evidence="9" id="KW-1185">Reference proteome</keyword>
<dbReference type="InterPro" id="IPR027266">
    <property type="entry name" value="TrmE/GcvT-like"/>
</dbReference>
<protein>
    <recommendedName>
        <fullName evidence="5">Iron-sulfur cluster assembly factor IBA57 homolog, mitochondrial</fullName>
    </recommendedName>
</protein>
<evidence type="ECO:0000313" key="8">
    <source>
        <dbReference type="EMBL" id="EGE07609.1"/>
    </source>
</evidence>
<dbReference type="VEuPathDB" id="FungiDB:TEQG_06523"/>
<evidence type="ECO:0000256" key="5">
    <source>
        <dbReference type="ARBA" id="ARBA00093637"/>
    </source>
</evidence>
<sequence length="395" mass="44010">MIQGLASSPICGRCLLRTRRQLPRSRIHSQIRHNHSNPPTPPPSGYSRLNNRSLISISGIDSTSFLQGLITRNLSVPKNSPPVTSPFYAAFLNSQGRILNDVFIYPFETVNSPAGEMEYLIELDKGASEGLLKHFRRHKLRSKLKFRALDDGERSVWSIWDGNTSDWHENDVFKESNAIICPDSRAPGMGYRKPFLAMKPRSRPIRYARMLQGVGEGQIEMPRESALPMDSNIDIMNGIDFRKGCYVGQELTIRTHHRGVVRKRILPVQLYESTQAPPTSDIPVYDPDTSITPPPSGVEANISKVGASKGRSAGKFLNGIGNVGLAVCRLEIMTDIALTGESTQYDAKQEFKITWDFTEVGGTNIADQPKVKAFVPPWIKEYILSGGARHRQPKA</sequence>
<comment type="subcellular location">
    <subcellularLocation>
        <location evidence="1">Mitochondrion matrix</location>
    </subcellularLocation>
</comment>
<dbReference type="InterPro" id="IPR057460">
    <property type="entry name" value="CAF17_C"/>
</dbReference>
<dbReference type="eggNOG" id="KOG2929">
    <property type="taxonomic scope" value="Eukaryota"/>
</dbReference>
<reference evidence="9" key="1">
    <citation type="journal article" date="2012" name="MBio">
        <title>Comparative genome analysis of Trichophyton rubrum and related dermatophytes reveals candidate genes involved in infection.</title>
        <authorList>
            <person name="Martinez D.A."/>
            <person name="Oliver B.G."/>
            <person name="Graeser Y."/>
            <person name="Goldberg J.M."/>
            <person name="Li W."/>
            <person name="Martinez-Rossi N.M."/>
            <person name="Monod M."/>
            <person name="Shelest E."/>
            <person name="Barton R.C."/>
            <person name="Birch E."/>
            <person name="Brakhage A.A."/>
            <person name="Chen Z."/>
            <person name="Gurr S.J."/>
            <person name="Heiman D."/>
            <person name="Heitman J."/>
            <person name="Kosti I."/>
            <person name="Rossi A."/>
            <person name="Saif S."/>
            <person name="Samalova M."/>
            <person name="Saunders C.W."/>
            <person name="Shea T."/>
            <person name="Summerbell R.C."/>
            <person name="Xu J."/>
            <person name="Young S."/>
            <person name="Zeng Q."/>
            <person name="Birren B.W."/>
            <person name="Cuomo C.A."/>
            <person name="White T.C."/>
        </authorList>
    </citation>
    <scope>NUCLEOTIDE SEQUENCE [LARGE SCALE GENOMIC DNA]</scope>
    <source>
        <strain evidence="9">ATCC MYA-4606 / CBS 127.97</strain>
    </source>
</reference>
<comment type="similarity">
    <text evidence="4">Belongs to the GcvT family. CAF17/IBA57 subfamily.</text>
</comment>
<dbReference type="OrthoDB" id="191995at2759"/>